<dbReference type="InterPro" id="IPR000086">
    <property type="entry name" value="NUDIX_hydrolase_dom"/>
</dbReference>
<protein>
    <recommendedName>
        <fullName evidence="2">NAD(+) diphosphatase</fullName>
        <ecNumber evidence="2">3.6.1.22</ecNumber>
    </recommendedName>
</protein>
<comment type="cofactor">
    <cofactor evidence="1">
        <name>Mg(2+)</name>
        <dbReference type="ChEBI" id="CHEBI:18420"/>
    </cofactor>
</comment>
<dbReference type="AlphaFoldDB" id="A0A2P2I6S6"/>
<evidence type="ECO:0000256" key="6">
    <source>
        <dbReference type="ARBA" id="ARBA00023027"/>
    </source>
</evidence>
<dbReference type="PANTHER" id="PTHR11383">
    <property type="entry name" value="NUCLEOSIDE DIPHOSPHATE-LINKED MOIETY X MOTIF 13"/>
    <property type="match status" value="1"/>
</dbReference>
<dbReference type="PROSITE" id="PS51462">
    <property type="entry name" value="NUDIX"/>
    <property type="match status" value="1"/>
</dbReference>
<evidence type="ECO:0000259" key="7">
    <source>
        <dbReference type="PROSITE" id="PS51462"/>
    </source>
</evidence>
<dbReference type="Pfam" id="PF00293">
    <property type="entry name" value="NUDIX"/>
    <property type="match status" value="1"/>
</dbReference>
<evidence type="ECO:0000256" key="3">
    <source>
        <dbReference type="ARBA" id="ARBA00022723"/>
    </source>
</evidence>
<keyword evidence="5" id="KW-0460">Magnesium</keyword>
<keyword evidence="3" id="KW-0479">Metal-binding</keyword>
<dbReference type="EMBL" id="IACF01004027">
    <property type="protein sequence ID" value="LAB69626.1"/>
    <property type="molecule type" value="mRNA"/>
</dbReference>
<dbReference type="CDD" id="cd03429">
    <property type="entry name" value="NUDIX_NADH_pyrophosphatase_Nudt13"/>
    <property type="match status" value="1"/>
</dbReference>
<feature type="domain" description="Nudix hydrolase" evidence="7">
    <location>
        <begin position="69"/>
        <end position="195"/>
    </location>
</feature>
<dbReference type="InterPro" id="IPR020084">
    <property type="entry name" value="NUDIX_hydrolase_CS"/>
</dbReference>
<dbReference type="SUPFAM" id="SSF55811">
    <property type="entry name" value="Nudix"/>
    <property type="match status" value="1"/>
</dbReference>
<sequence length="222" mass="24611">MGRGSVTMRDMRYSLFTVSQTQSALLATAFSLFSFHTGNKYCGTCGSKTKRNASGSQRTCEKCSLNIYPNSRPVGIVLVTNPANTRVLLVRQRQHPPFMYTCIAGFADAGETVEECVRREVAEETGLDVTDVRYFGSQHWPFPATLLAACLATAHSAQISREVIELEAARWFSRTEVEEALNIAGRKPMPLYGKEAPDCTFVAPPSYTIANHIMHYWLNSTA</sequence>
<keyword evidence="6" id="KW-0520">NAD</keyword>
<dbReference type="GO" id="GO:0016787">
    <property type="term" value="F:hydrolase activity"/>
    <property type="evidence" value="ECO:0007669"/>
    <property type="project" value="UniProtKB-KW"/>
</dbReference>
<evidence type="ECO:0000256" key="5">
    <source>
        <dbReference type="ARBA" id="ARBA00022842"/>
    </source>
</evidence>
<evidence type="ECO:0000256" key="1">
    <source>
        <dbReference type="ARBA" id="ARBA00001946"/>
    </source>
</evidence>
<evidence type="ECO:0000256" key="4">
    <source>
        <dbReference type="ARBA" id="ARBA00022801"/>
    </source>
</evidence>
<dbReference type="EC" id="3.6.1.22" evidence="2"/>
<accession>A0A2P2I6S6</accession>
<reference evidence="8" key="1">
    <citation type="journal article" date="2018" name="Biosci. Biotechnol. Biochem.">
        <title>Polysaccharide hydrolase of the hadal zone amphipods Hirondellea gigas.</title>
        <authorList>
            <person name="Kobayashi H."/>
            <person name="Nagahama T."/>
            <person name="Arai W."/>
            <person name="Sasagawa Y."/>
            <person name="Umeda M."/>
            <person name="Hayashi T."/>
            <person name="Nikaido I."/>
            <person name="Watanabe H."/>
            <person name="Oguri K."/>
            <person name="Kitazato H."/>
            <person name="Fujioka K."/>
            <person name="Kido Y."/>
            <person name="Takami H."/>
        </authorList>
    </citation>
    <scope>NUCLEOTIDE SEQUENCE</scope>
    <source>
        <tissue evidence="8">Whole body</tissue>
    </source>
</reference>
<dbReference type="PROSITE" id="PS00893">
    <property type="entry name" value="NUDIX_BOX"/>
    <property type="match status" value="1"/>
</dbReference>
<proteinExistence type="evidence at transcript level"/>
<dbReference type="InterPro" id="IPR015376">
    <property type="entry name" value="Znr_NADH_PPase"/>
</dbReference>
<dbReference type="PANTHER" id="PTHR11383:SF3">
    <property type="entry name" value="NAD(P)H PYROPHOSPHATASE NUDT13, MITOCHONDRIAL"/>
    <property type="match status" value="1"/>
</dbReference>
<keyword evidence="4" id="KW-0378">Hydrolase</keyword>
<dbReference type="Gene3D" id="3.90.79.20">
    <property type="match status" value="1"/>
</dbReference>
<evidence type="ECO:0000256" key="2">
    <source>
        <dbReference type="ARBA" id="ARBA00012381"/>
    </source>
</evidence>
<evidence type="ECO:0000313" key="8">
    <source>
        <dbReference type="EMBL" id="LAB69626.1"/>
    </source>
</evidence>
<dbReference type="NCBIfam" id="NF001299">
    <property type="entry name" value="PRK00241.1"/>
    <property type="match status" value="1"/>
</dbReference>
<name>A0A2P2I6S6_9CRUS</name>
<dbReference type="InterPro" id="IPR049734">
    <property type="entry name" value="NudC-like_C"/>
</dbReference>
<dbReference type="InterPro" id="IPR015797">
    <property type="entry name" value="NUDIX_hydrolase-like_dom_sf"/>
</dbReference>
<organism evidence="8">
    <name type="scientific">Hirondellea gigas</name>
    <dbReference type="NCBI Taxonomy" id="1518452"/>
    <lineage>
        <taxon>Eukaryota</taxon>
        <taxon>Metazoa</taxon>
        <taxon>Ecdysozoa</taxon>
        <taxon>Arthropoda</taxon>
        <taxon>Crustacea</taxon>
        <taxon>Multicrustacea</taxon>
        <taxon>Malacostraca</taxon>
        <taxon>Eumalacostraca</taxon>
        <taxon>Peracarida</taxon>
        <taxon>Amphipoda</taxon>
        <taxon>Amphilochidea</taxon>
        <taxon>Lysianassida</taxon>
        <taxon>Lysianassidira</taxon>
        <taxon>Lysianassoidea</taxon>
        <taxon>Lysianassidae</taxon>
        <taxon>Hirondellea</taxon>
    </lineage>
</organism>
<dbReference type="GO" id="GO:0046872">
    <property type="term" value="F:metal ion binding"/>
    <property type="evidence" value="ECO:0007669"/>
    <property type="project" value="UniProtKB-KW"/>
</dbReference>
<dbReference type="Gene3D" id="3.90.79.10">
    <property type="entry name" value="Nucleoside Triphosphate Pyrophosphohydrolase"/>
    <property type="match status" value="1"/>
</dbReference>
<dbReference type="Pfam" id="PF09297">
    <property type="entry name" value="Zn_ribbon_NUD"/>
    <property type="match status" value="1"/>
</dbReference>